<sequence>MDGQLWVFAAQSPRFTPWLDSKAFYILPVLILKFKWYTVLAMLVIFAVLIFFEYKGVPIEQAFRYVKAKLSGRAYRARPACRSPD</sequence>
<dbReference type="STRING" id="1903179.BI347_15830"/>
<reference evidence="2 3" key="1">
    <citation type="submission" date="2016-09" db="EMBL/GenBank/DDBJ databases">
        <title>Chromobacterium muskegensis sp. nov., an insecticidal bacterium isolated from Sphagnum bogs.</title>
        <authorList>
            <person name="Sparks M.E."/>
            <person name="Blackburn M.B."/>
            <person name="Gundersen-Rindal D.E."/>
            <person name="Mitchell A."/>
            <person name="Farrar R."/>
            <person name="Kuhar D."/>
        </authorList>
    </citation>
    <scope>NUCLEOTIDE SEQUENCE [LARGE SCALE GENOMIC DNA]</scope>
    <source>
        <strain evidence="2 3">37-2</strain>
    </source>
</reference>
<evidence type="ECO:0000313" key="3">
    <source>
        <dbReference type="Proteomes" id="UP000180088"/>
    </source>
</evidence>
<dbReference type="RefSeq" id="WP_071116296.1">
    <property type="nucleotide sequence ID" value="NZ_MKCS01000001.1"/>
</dbReference>
<protein>
    <submittedName>
        <fullName evidence="2">Uncharacterized protein</fullName>
    </submittedName>
</protein>
<name>A0A1S1X5Q9_9NEIS</name>
<dbReference type="EMBL" id="MKCS01000001">
    <property type="protein sequence ID" value="OHX14812.1"/>
    <property type="molecule type" value="Genomic_DNA"/>
</dbReference>
<comment type="caution">
    <text evidence="2">The sequence shown here is derived from an EMBL/GenBank/DDBJ whole genome shotgun (WGS) entry which is preliminary data.</text>
</comment>
<dbReference type="OrthoDB" id="8594206at2"/>
<feature type="transmembrane region" description="Helical" evidence="1">
    <location>
        <begin position="34"/>
        <end position="54"/>
    </location>
</feature>
<evidence type="ECO:0000256" key="1">
    <source>
        <dbReference type="SAM" id="Phobius"/>
    </source>
</evidence>
<gene>
    <name evidence="2" type="ORF">BI347_15830</name>
</gene>
<keyword evidence="1" id="KW-1133">Transmembrane helix</keyword>
<dbReference type="AlphaFoldDB" id="A0A1S1X5Q9"/>
<proteinExistence type="predicted"/>
<keyword evidence="1" id="KW-0472">Membrane</keyword>
<dbReference type="Proteomes" id="UP000180088">
    <property type="component" value="Unassembled WGS sequence"/>
</dbReference>
<keyword evidence="1" id="KW-0812">Transmembrane</keyword>
<accession>A0A1S1X5Q9</accession>
<evidence type="ECO:0000313" key="2">
    <source>
        <dbReference type="EMBL" id="OHX14812.1"/>
    </source>
</evidence>
<organism evidence="2 3">
    <name type="scientific">Chromobacterium sphagni</name>
    <dbReference type="NCBI Taxonomy" id="1903179"/>
    <lineage>
        <taxon>Bacteria</taxon>
        <taxon>Pseudomonadati</taxon>
        <taxon>Pseudomonadota</taxon>
        <taxon>Betaproteobacteria</taxon>
        <taxon>Neisseriales</taxon>
        <taxon>Chromobacteriaceae</taxon>
        <taxon>Chromobacterium</taxon>
    </lineage>
</organism>